<dbReference type="Pfam" id="PF04632">
    <property type="entry name" value="FUSC"/>
    <property type="match status" value="1"/>
</dbReference>
<reference evidence="8 9" key="1">
    <citation type="submission" date="2019-03" db="EMBL/GenBank/DDBJ databases">
        <title>Freshwater and sediment microbial communities from various areas in North America, analyzing microbe dynamics in response to fracking.</title>
        <authorList>
            <person name="Lamendella R."/>
        </authorList>
    </citation>
    <scope>NUCLEOTIDE SEQUENCE [LARGE SCALE GENOMIC DNA]</scope>
    <source>
        <strain evidence="8 9">74A</strain>
    </source>
</reference>
<feature type="transmembrane region" description="Helical" evidence="7">
    <location>
        <begin position="20"/>
        <end position="38"/>
    </location>
</feature>
<dbReference type="PANTHER" id="PTHR30509">
    <property type="entry name" value="P-HYDROXYBENZOIC ACID EFFLUX PUMP SUBUNIT-RELATED"/>
    <property type="match status" value="1"/>
</dbReference>
<evidence type="ECO:0000256" key="1">
    <source>
        <dbReference type="ARBA" id="ARBA00004651"/>
    </source>
</evidence>
<feature type="transmembrane region" description="Helical" evidence="7">
    <location>
        <begin position="70"/>
        <end position="87"/>
    </location>
</feature>
<evidence type="ECO:0000256" key="7">
    <source>
        <dbReference type="SAM" id="Phobius"/>
    </source>
</evidence>
<evidence type="ECO:0000256" key="2">
    <source>
        <dbReference type="ARBA" id="ARBA00022448"/>
    </source>
</evidence>
<evidence type="ECO:0000256" key="3">
    <source>
        <dbReference type="ARBA" id="ARBA00022475"/>
    </source>
</evidence>
<gene>
    <name evidence="8" type="ORF">EDC91_12310</name>
</gene>
<dbReference type="OrthoDB" id="9807111at2"/>
<dbReference type="GO" id="GO:0022857">
    <property type="term" value="F:transmembrane transporter activity"/>
    <property type="evidence" value="ECO:0007669"/>
    <property type="project" value="InterPro"/>
</dbReference>
<evidence type="ECO:0000313" key="9">
    <source>
        <dbReference type="Proteomes" id="UP000294832"/>
    </source>
</evidence>
<keyword evidence="5 7" id="KW-1133">Transmembrane helix</keyword>
<feature type="transmembrane region" description="Helical" evidence="7">
    <location>
        <begin position="425"/>
        <end position="445"/>
    </location>
</feature>
<evidence type="ECO:0000256" key="4">
    <source>
        <dbReference type="ARBA" id="ARBA00022692"/>
    </source>
</evidence>
<proteinExistence type="predicted"/>
<organism evidence="8 9">
    <name type="scientific">Shewanella fodinae</name>
    <dbReference type="NCBI Taxonomy" id="552357"/>
    <lineage>
        <taxon>Bacteria</taxon>
        <taxon>Pseudomonadati</taxon>
        <taxon>Pseudomonadota</taxon>
        <taxon>Gammaproteobacteria</taxon>
        <taxon>Alteromonadales</taxon>
        <taxon>Shewanellaceae</taxon>
        <taxon>Shewanella</taxon>
    </lineage>
</organism>
<name>A0A4R2FBE4_9GAMM</name>
<feature type="transmembrane region" description="Helical" evidence="7">
    <location>
        <begin position="477"/>
        <end position="493"/>
    </location>
</feature>
<feature type="transmembrane region" description="Helical" evidence="7">
    <location>
        <begin position="93"/>
        <end position="110"/>
    </location>
</feature>
<dbReference type="GO" id="GO:0005886">
    <property type="term" value="C:plasma membrane"/>
    <property type="evidence" value="ECO:0007669"/>
    <property type="project" value="UniProtKB-SubCell"/>
</dbReference>
<dbReference type="EMBL" id="SLWF01000023">
    <property type="protein sequence ID" value="TCN81498.1"/>
    <property type="molecule type" value="Genomic_DNA"/>
</dbReference>
<dbReference type="PANTHER" id="PTHR30509:SF9">
    <property type="entry name" value="MULTIDRUG RESISTANCE PROTEIN MDTO"/>
    <property type="match status" value="1"/>
</dbReference>
<sequence length="688" mass="75674">MTLSPIQAVFLTPDKRTLIFATKGVISMTLALFVAMYLNLDRPYWALISAVFLQIRPESGLVIEKGLMQIIGTLIGGVMGITILQAFAGYPELAILALALWLGVNAGLSAMVSSINFIYAFAMAGITPCLIVLLVMVSPATVTSEAIFQVAQSRVSEIIVGALCAVMVSLLLWPQSVASGLRQQSRNVINQMLDYLVQELAPNGSHEKRHQCIDTILEQLAALNDDSSAVVYEGPEGPGRGRAANLLCNKVMSLLAEIQIFGRLQRNHPEQLSQTLQTMLQQLRQSFMQMSASRDYSECYQLAQQQRHQLIHLRNQLPCGQPLQSRLLKVATEFISDLIMVLKAYDALENSDNSLLNAPALQPHRDPLIGLTTGFRTAVLFLIGAGIWIGTASSAALMLMILPVMFSMMMARLPLTMLMVVLRRLLVGVAISTPLAIFFALNLLAQSPGDFEMLILVLAGPFFVGLMALANRPTLPYGLGLCIPFVILVRPANDMSYAFSVDYTLSNALAIGVGVTILYWLFKLITGPGIPLMQRRLLQATADDLVSISVHHAPENWFNARMGDRLLRLANYDKAAADNAREMTDLGLTGLNLGHVSTRLRRLLQSVSDQRLEPLLDQWQHALAQAFLASSRGQQWPAFKDCSAELLQAIHDDQLPQEQLEMIEGMFTRVSLTFERTANTMAQKLNNG</sequence>
<comment type="caution">
    <text evidence="8">The sequence shown here is derived from an EMBL/GenBank/DDBJ whole genome shotgun (WGS) entry which is preliminary data.</text>
</comment>
<dbReference type="InterPro" id="IPR006726">
    <property type="entry name" value="PHBA_efflux_AaeB/fusaric-R"/>
</dbReference>
<keyword evidence="9" id="KW-1185">Reference proteome</keyword>
<keyword evidence="2" id="KW-0813">Transport</keyword>
<keyword evidence="4 7" id="KW-0812">Transmembrane</keyword>
<feature type="transmembrane region" description="Helical" evidence="7">
    <location>
        <begin position="451"/>
        <end position="470"/>
    </location>
</feature>
<dbReference type="RefSeq" id="WP_133039733.1">
    <property type="nucleotide sequence ID" value="NZ_SLWF01000023.1"/>
</dbReference>
<keyword evidence="3" id="KW-1003">Cell membrane</keyword>
<evidence type="ECO:0000256" key="5">
    <source>
        <dbReference type="ARBA" id="ARBA00022989"/>
    </source>
</evidence>
<evidence type="ECO:0000256" key="6">
    <source>
        <dbReference type="ARBA" id="ARBA00023136"/>
    </source>
</evidence>
<keyword evidence="6 7" id="KW-0472">Membrane</keyword>
<evidence type="ECO:0000313" key="8">
    <source>
        <dbReference type="EMBL" id="TCN81498.1"/>
    </source>
</evidence>
<dbReference type="Proteomes" id="UP000294832">
    <property type="component" value="Unassembled WGS sequence"/>
</dbReference>
<comment type="subcellular location">
    <subcellularLocation>
        <location evidence="1">Cell membrane</location>
        <topology evidence="1">Multi-pass membrane protein</topology>
    </subcellularLocation>
</comment>
<feature type="transmembrane region" description="Helical" evidence="7">
    <location>
        <begin position="117"/>
        <end position="138"/>
    </location>
</feature>
<accession>A0A4R2FBE4</accession>
<protein>
    <submittedName>
        <fullName evidence="8">Putative membrane protein YccC</fullName>
    </submittedName>
</protein>
<feature type="transmembrane region" description="Helical" evidence="7">
    <location>
        <begin position="505"/>
        <end position="526"/>
    </location>
</feature>
<feature type="transmembrane region" description="Helical" evidence="7">
    <location>
        <begin position="158"/>
        <end position="177"/>
    </location>
</feature>
<dbReference type="AlphaFoldDB" id="A0A4R2FBE4"/>